<organism evidence="1 2">
    <name type="scientific">Symbiodinium microadriaticum</name>
    <name type="common">Dinoflagellate</name>
    <name type="synonym">Zooxanthella microadriatica</name>
    <dbReference type="NCBI Taxonomy" id="2951"/>
    <lineage>
        <taxon>Eukaryota</taxon>
        <taxon>Sar</taxon>
        <taxon>Alveolata</taxon>
        <taxon>Dinophyceae</taxon>
        <taxon>Suessiales</taxon>
        <taxon>Symbiodiniaceae</taxon>
        <taxon>Symbiodinium</taxon>
    </lineage>
</organism>
<feature type="non-terminal residue" evidence="1">
    <location>
        <position position="1"/>
    </location>
</feature>
<name>A0A1Q9C4T4_SYMMI</name>
<evidence type="ECO:0000313" key="2">
    <source>
        <dbReference type="Proteomes" id="UP000186817"/>
    </source>
</evidence>
<keyword evidence="2" id="KW-1185">Reference proteome</keyword>
<comment type="caution">
    <text evidence="1">The sequence shown here is derived from an EMBL/GenBank/DDBJ whole genome shotgun (WGS) entry which is preliminary data.</text>
</comment>
<reference evidence="1 2" key="1">
    <citation type="submission" date="2016-02" db="EMBL/GenBank/DDBJ databases">
        <title>Genome analysis of coral dinoflagellate symbionts highlights evolutionary adaptations to a symbiotic lifestyle.</title>
        <authorList>
            <person name="Aranda M."/>
            <person name="Li Y."/>
            <person name="Liew Y.J."/>
            <person name="Baumgarten S."/>
            <person name="Simakov O."/>
            <person name="Wilson M."/>
            <person name="Piel J."/>
            <person name="Ashoor H."/>
            <person name="Bougouffa S."/>
            <person name="Bajic V.B."/>
            <person name="Ryu T."/>
            <person name="Ravasi T."/>
            <person name="Bayer T."/>
            <person name="Micklem G."/>
            <person name="Kim H."/>
            <person name="Bhak J."/>
            <person name="Lajeunesse T.C."/>
            <person name="Voolstra C.R."/>
        </authorList>
    </citation>
    <scope>NUCLEOTIDE SEQUENCE [LARGE SCALE GENOMIC DNA]</scope>
    <source>
        <strain evidence="1 2">CCMP2467</strain>
    </source>
</reference>
<evidence type="ECO:0000313" key="1">
    <source>
        <dbReference type="EMBL" id="OLP77927.1"/>
    </source>
</evidence>
<sequence>AQTPLKRPAEVPRCSLVPLQRVYRSINMAASLPQMRMRRLRLASTSTDVEPFEALLDGWLKEGSVVEPLVS</sequence>
<dbReference type="EMBL" id="LSRX01001690">
    <property type="protein sequence ID" value="OLP77927.1"/>
    <property type="molecule type" value="Genomic_DNA"/>
</dbReference>
<dbReference type="Proteomes" id="UP000186817">
    <property type="component" value="Unassembled WGS sequence"/>
</dbReference>
<protein>
    <submittedName>
        <fullName evidence="1">Uncharacterized protein</fullName>
    </submittedName>
</protein>
<dbReference type="AlphaFoldDB" id="A0A1Q9C4T4"/>
<proteinExistence type="predicted"/>
<gene>
    <name evidence="1" type="ORF">AK812_SmicGene41958</name>
</gene>
<accession>A0A1Q9C4T4</accession>